<proteinExistence type="predicted"/>
<reference evidence="2" key="1">
    <citation type="journal article" date="2021" name="Proc. Natl. Acad. Sci. U.S.A.">
        <title>A Catalog of Tens of Thousands of Viruses from Human Metagenomes Reveals Hidden Associations with Chronic Diseases.</title>
        <authorList>
            <person name="Tisza M.J."/>
            <person name="Buck C.B."/>
        </authorList>
    </citation>
    <scope>NUCLEOTIDE SEQUENCE</scope>
    <source>
        <strain evidence="2">Ct9A73</strain>
    </source>
</reference>
<dbReference type="EMBL" id="BK016096">
    <property type="protein sequence ID" value="DAF94739.1"/>
    <property type="molecule type" value="Genomic_DNA"/>
</dbReference>
<sequence>MQKYELEKYDGTKVVVVAENDQEFKTQMQALNMVPLYVDGKGYEFFAKGEVKHVAPQKEVSTTPPEQRLAMGDQKDNRSTGPEAEAAQAWREHCGHDFKLMGNKELRDKFIKEYTEGK</sequence>
<name>A0A8S5UJW6_9CAUD</name>
<evidence type="ECO:0000313" key="2">
    <source>
        <dbReference type="EMBL" id="DAF94739.1"/>
    </source>
</evidence>
<accession>A0A8S5UJW6</accession>
<protein>
    <submittedName>
        <fullName evidence="2">Uncharacterized protein</fullName>
    </submittedName>
</protein>
<feature type="region of interest" description="Disordered" evidence="1">
    <location>
        <begin position="55"/>
        <end position="86"/>
    </location>
</feature>
<evidence type="ECO:0000256" key="1">
    <source>
        <dbReference type="SAM" id="MobiDB-lite"/>
    </source>
</evidence>
<organism evidence="2">
    <name type="scientific">Podoviridae sp. ct9A73</name>
    <dbReference type="NCBI Taxonomy" id="2825225"/>
    <lineage>
        <taxon>Viruses</taxon>
        <taxon>Duplodnaviria</taxon>
        <taxon>Heunggongvirae</taxon>
        <taxon>Uroviricota</taxon>
        <taxon>Caudoviricetes</taxon>
    </lineage>
</organism>